<feature type="compositionally biased region" description="Basic and acidic residues" evidence="2">
    <location>
        <begin position="58"/>
        <end position="67"/>
    </location>
</feature>
<dbReference type="Proteomes" id="UP001152523">
    <property type="component" value="Unassembled WGS sequence"/>
</dbReference>
<feature type="coiled-coil region" evidence="1">
    <location>
        <begin position="205"/>
        <end position="250"/>
    </location>
</feature>
<dbReference type="EMBL" id="CAMAPF010000943">
    <property type="protein sequence ID" value="CAH9126653.1"/>
    <property type="molecule type" value="Genomic_DNA"/>
</dbReference>
<evidence type="ECO:0000256" key="1">
    <source>
        <dbReference type="SAM" id="Coils"/>
    </source>
</evidence>
<sequence>MDVSNFAALKKKLAKDPKKKKEAGSQKPVDEFFRKDGAAQVPEGEVPSNSAAAGADAEGSRGEELKRKNAGKGAAIPESKKLRKGALGKKDAPIVIVEEQPSSNLPAAIPPRSPPSPVDEGLRPAEIVQFPIKSGTSVMHGTLHPVGFMRGVMSSKDRSVLARLEDDILDYKVASYSTMAALAASEQARRVEQLRIAKCQADEALKKADEERVALRQRIADAEAALRLEREGMERRLQDAEAKGKATAEEAAAAAAKITAEAAESAKAEAVADAKKRAVEAFLAGGWMVADHEGWVASVVEQKVDAWVKGPGAEWLARKGKDYYDGGEFFTQKMIYRRLARHLKTDPKEFDPAAYGLPPLQPDVRVPLSEGEERPDLEDSELMGEGGDEGAEDDAASKAKEDATAEAQK</sequence>
<evidence type="ECO:0000256" key="2">
    <source>
        <dbReference type="SAM" id="MobiDB-lite"/>
    </source>
</evidence>
<feature type="compositionally biased region" description="Basic residues" evidence="2">
    <location>
        <begin position="9"/>
        <end position="21"/>
    </location>
</feature>
<reference evidence="3" key="1">
    <citation type="submission" date="2022-07" db="EMBL/GenBank/DDBJ databases">
        <authorList>
            <person name="Macas J."/>
            <person name="Novak P."/>
            <person name="Neumann P."/>
        </authorList>
    </citation>
    <scope>NUCLEOTIDE SEQUENCE</scope>
</reference>
<evidence type="ECO:0000313" key="4">
    <source>
        <dbReference type="Proteomes" id="UP001152523"/>
    </source>
</evidence>
<gene>
    <name evidence="3" type="ORF">CEPIT_LOCUS27701</name>
</gene>
<feature type="region of interest" description="Disordered" evidence="2">
    <location>
        <begin position="348"/>
        <end position="409"/>
    </location>
</feature>
<feature type="compositionally biased region" description="Basic and acidic residues" evidence="2">
    <location>
        <begin position="22"/>
        <end position="37"/>
    </location>
</feature>
<keyword evidence="4" id="KW-1185">Reference proteome</keyword>
<dbReference type="AlphaFoldDB" id="A0AAV0ETQ2"/>
<comment type="caution">
    <text evidence="3">The sequence shown here is derived from an EMBL/GenBank/DDBJ whole genome shotgun (WGS) entry which is preliminary data.</text>
</comment>
<feature type="compositionally biased region" description="Basic and acidic residues" evidence="2">
    <location>
        <begin position="395"/>
        <end position="409"/>
    </location>
</feature>
<proteinExistence type="predicted"/>
<feature type="region of interest" description="Disordered" evidence="2">
    <location>
        <begin position="1"/>
        <end position="87"/>
    </location>
</feature>
<keyword evidence="1" id="KW-0175">Coiled coil</keyword>
<accession>A0AAV0ETQ2</accession>
<feature type="compositionally biased region" description="Acidic residues" evidence="2">
    <location>
        <begin position="373"/>
        <end position="394"/>
    </location>
</feature>
<protein>
    <submittedName>
        <fullName evidence="3">Uncharacterized protein</fullName>
    </submittedName>
</protein>
<name>A0AAV0ETQ2_9ASTE</name>
<organism evidence="3 4">
    <name type="scientific">Cuscuta epithymum</name>
    <dbReference type="NCBI Taxonomy" id="186058"/>
    <lineage>
        <taxon>Eukaryota</taxon>
        <taxon>Viridiplantae</taxon>
        <taxon>Streptophyta</taxon>
        <taxon>Embryophyta</taxon>
        <taxon>Tracheophyta</taxon>
        <taxon>Spermatophyta</taxon>
        <taxon>Magnoliopsida</taxon>
        <taxon>eudicotyledons</taxon>
        <taxon>Gunneridae</taxon>
        <taxon>Pentapetalae</taxon>
        <taxon>asterids</taxon>
        <taxon>lamiids</taxon>
        <taxon>Solanales</taxon>
        <taxon>Convolvulaceae</taxon>
        <taxon>Cuscuteae</taxon>
        <taxon>Cuscuta</taxon>
        <taxon>Cuscuta subgen. Cuscuta</taxon>
    </lineage>
</organism>
<evidence type="ECO:0000313" key="3">
    <source>
        <dbReference type="EMBL" id="CAH9126653.1"/>
    </source>
</evidence>